<dbReference type="Proteomes" id="UP001347796">
    <property type="component" value="Unassembled WGS sequence"/>
</dbReference>
<dbReference type="InterPro" id="IPR001223">
    <property type="entry name" value="Glyco_hydro18_cat"/>
</dbReference>
<dbReference type="SUPFAM" id="SSF51445">
    <property type="entry name" value="(Trans)glycosidases"/>
    <property type="match status" value="1"/>
</dbReference>
<evidence type="ECO:0000256" key="1">
    <source>
        <dbReference type="ARBA" id="ARBA00009121"/>
    </source>
</evidence>
<dbReference type="Gene3D" id="2.170.140.10">
    <property type="entry name" value="Chitin binding domain"/>
    <property type="match status" value="1"/>
</dbReference>
<reference evidence="10 11" key="1">
    <citation type="submission" date="2024-01" db="EMBL/GenBank/DDBJ databases">
        <title>The genome of the rayed Mediterranean limpet Patella caerulea (Linnaeus, 1758).</title>
        <authorList>
            <person name="Anh-Thu Weber A."/>
            <person name="Halstead-Nussloch G."/>
        </authorList>
    </citation>
    <scope>NUCLEOTIDE SEQUENCE [LARGE SCALE GENOMIC DNA]</scope>
    <source>
        <strain evidence="10">AATW-2023a</strain>
        <tissue evidence="10">Whole specimen</tissue>
    </source>
</reference>
<evidence type="ECO:0000256" key="7">
    <source>
        <dbReference type="SAM" id="SignalP"/>
    </source>
</evidence>
<keyword evidence="7" id="KW-0732">Signal</keyword>
<dbReference type="SUPFAM" id="SSF57625">
    <property type="entry name" value="Invertebrate chitin-binding proteins"/>
    <property type="match status" value="1"/>
</dbReference>
<dbReference type="SUPFAM" id="SSF54556">
    <property type="entry name" value="Chitinase insertion domain"/>
    <property type="match status" value="1"/>
</dbReference>
<proteinExistence type="inferred from homology"/>
<feature type="domain" description="Chitin-binding type-2" evidence="8">
    <location>
        <begin position="424"/>
        <end position="481"/>
    </location>
</feature>
<evidence type="ECO:0000256" key="2">
    <source>
        <dbReference type="ARBA" id="ARBA00022669"/>
    </source>
</evidence>
<evidence type="ECO:0000313" key="11">
    <source>
        <dbReference type="Proteomes" id="UP001347796"/>
    </source>
</evidence>
<dbReference type="SMART" id="SM00636">
    <property type="entry name" value="Glyco_18"/>
    <property type="match status" value="1"/>
</dbReference>
<feature type="domain" description="GH18" evidence="9">
    <location>
        <begin position="25"/>
        <end position="400"/>
    </location>
</feature>
<evidence type="ECO:0000256" key="4">
    <source>
        <dbReference type="ARBA" id="ARBA00023157"/>
    </source>
</evidence>
<dbReference type="EMBL" id="JAZGQO010000007">
    <property type="protein sequence ID" value="KAK6182272.1"/>
    <property type="molecule type" value="Genomic_DNA"/>
</dbReference>
<dbReference type="Pfam" id="PF00704">
    <property type="entry name" value="Glyco_hydro_18"/>
    <property type="match status" value="1"/>
</dbReference>
<organism evidence="10 11">
    <name type="scientific">Patella caerulea</name>
    <name type="common">Rayed Mediterranean limpet</name>
    <dbReference type="NCBI Taxonomy" id="87958"/>
    <lineage>
        <taxon>Eukaryota</taxon>
        <taxon>Metazoa</taxon>
        <taxon>Spiralia</taxon>
        <taxon>Lophotrochozoa</taxon>
        <taxon>Mollusca</taxon>
        <taxon>Gastropoda</taxon>
        <taxon>Patellogastropoda</taxon>
        <taxon>Patelloidea</taxon>
        <taxon>Patellidae</taxon>
        <taxon>Patella</taxon>
    </lineage>
</organism>
<name>A0AAN8JSF9_PATCE</name>
<dbReference type="GO" id="GO:0006032">
    <property type="term" value="P:chitin catabolic process"/>
    <property type="evidence" value="ECO:0007669"/>
    <property type="project" value="TreeGrafter"/>
</dbReference>
<keyword evidence="2" id="KW-0147">Chitin-binding</keyword>
<feature type="chain" id="PRO_5042942603" description="Chitinase" evidence="7">
    <location>
        <begin position="21"/>
        <end position="481"/>
    </location>
</feature>
<dbReference type="PANTHER" id="PTHR11177">
    <property type="entry name" value="CHITINASE"/>
    <property type="match status" value="1"/>
</dbReference>
<dbReference type="AlphaFoldDB" id="A0AAN8JSF9"/>
<dbReference type="InterPro" id="IPR050314">
    <property type="entry name" value="Glycosyl_Hydrlase_18"/>
</dbReference>
<evidence type="ECO:0000259" key="9">
    <source>
        <dbReference type="PROSITE" id="PS51910"/>
    </source>
</evidence>
<comment type="similarity">
    <text evidence="1">Belongs to the glycosyl hydrolase 18 family. Chitinase class II subfamily.</text>
</comment>
<accession>A0AAN8JSF9</accession>
<evidence type="ECO:0000256" key="3">
    <source>
        <dbReference type="ARBA" id="ARBA00022801"/>
    </source>
</evidence>
<dbReference type="InterPro" id="IPR001579">
    <property type="entry name" value="Glyco_hydro_18_chit_AS"/>
</dbReference>
<dbReference type="InterPro" id="IPR017853">
    <property type="entry name" value="GH"/>
</dbReference>
<evidence type="ECO:0000256" key="5">
    <source>
        <dbReference type="ARBA" id="ARBA00023295"/>
    </source>
</evidence>
<dbReference type="Gene3D" id="3.20.20.80">
    <property type="entry name" value="Glycosidases"/>
    <property type="match status" value="1"/>
</dbReference>
<dbReference type="SMART" id="SM00494">
    <property type="entry name" value="ChtBD2"/>
    <property type="match status" value="1"/>
</dbReference>
<keyword evidence="3 6" id="KW-0378">Hydrolase</keyword>
<evidence type="ECO:0000313" key="10">
    <source>
        <dbReference type="EMBL" id="KAK6182272.1"/>
    </source>
</evidence>
<dbReference type="FunFam" id="3.10.50.10:FF:000001">
    <property type="entry name" value="Chitinase 3-like 1"/>
    <property type="match status" value="1"/>
</dbReference>
<dbReference type="GO" id="GO:0004568">
    <property type="term" value="F:chitinase activity"/>
    <property type="evidence" value="ECO:0007669"/>
    <property type="project" value="UniProtKB-ARBA"/>
</dbReference>
<dbReference type="InterPro" id="IPR029070">
    <property type="entry name" value="Chitinase_insertion_sf"/>
</dbReference>
<comment type="caution">
    <text evidence="10">The sequence shown here is derived from an EMBL/GenBank/DDBJ whole genome shotgun (WGS) entry which is preliminary data.</text>
</comment>
<dbReference type="Pfam" id="PF01607">
    <property type="entry name" value="CBM_14"/>
    <property type="match status" value="1"/>
</dbReference>
<dbReference type="PANTHER" id="PTHR11177:SF317">
    <property type="entry name" value="CHITINASE 12-RELATED"/>
    <property type="match status" value="1"/>
</dbReference>
<keyword evidence="4" id="KW-1015">Disulfide bond</keyword>
<dbReference type="InterPro" id="IPR036508">
    <property type="entry name" value="Chitin-bd_dom_sf"/>
</dbReference>
<dbReference type="PROSITE" id="PS01095">
    <property type="entry name" value="GH18_1"/>
    <property type="match status" value="1"/>
</dbReference>
<dbReference type="GO" id="GO:0005576">
    <property type="term" value="C:extracellular region"/>
    <property type="evidence" value="ECO:0007669"/>
    <property type="project" value="InterPro"/>
</dbReference>
<dbReference type="InterPro" id="IPR002557">
    <property type="entry name" value="Chitin-bd_dom"/>
</dbReference>
<dbReference type="Gene3D" id="3.10.50.10">
    <property type="match status" value="1"/>
</dbReference>
<keyword evidence="11" id="KW-1185">Reference proteome</keyword>
<evidence type="ECO:0000259" key="8">
    <source>
        <dbReference type="PROSITE" id="PS50940"/>
    </source>
</evidence>
<sequence length="481" mass="54170">MDILLTILAVLLSVCNFISAEGSNKKVFCYYSSSANGRPSVGKFWPEHIDAFLCTHIIFAFVDITKDGKDLKPNNWNDLGPEGLYARTIRLKEKNPDLKVLLAVGGWKIGSKPFLPMIKDESTWTVWVKNAVKYLRKYGFDGMDMDWEFPGTRGSGEEDKYKFTKYMKCIYDSFAEEAEASGKERMILTLATASSEFYISKSYEPDQIYKYIDYMLLMTYNYHGSGWEKFTGHHSPLLPHPSDPEGEQQELHQQWSISYWLRTGVPKEKLIVGLPTYGLGFKLLDSAKHGIRQDADGGNTKGRYTEESGILSLYEICEKIQDEGWKVEWIDEQKVPYCHGGGEWVGFESPDSIAIKAKNILMRDLAGAFIWSVEMDDFSGHCGGAKYPLLRTVSDILKNGLDAFKVGAAASVDVEPEVSNDEDWDGCNELGIYADYDSCDHFNLCVSSNGGGLIGIRMRCPEGTQFDKELKVCNHHDNVSC</sequence>
<evidence type="ECO:0008006" key="12">
    <source>
        <dbReference type="Google" id="ProtNLM"/>
    </source>
</evidence>
<protein>
    <recommendedName>
        <fullName evidence="12">Chitinase</fullName>
    </recommendedName>
</protein>
<gene>
    <name evidence="10" type="ORF">SNE40_009991</name>
</gene>
<evidence type="ECO:0000256" key="6">
    <source>
        <dbReference type="RuleBase" id="RU000489"/>
    </source>
</evidence>
<dbReference type="PROSITE" id="PS51910">
    <property type="entry name" value="GH18_2"/>
    <property type="match status" value="1"/>
</dbReference>
<dbReference type="InterPro" id="IPR011583">
    <property type="entry name" value="Chitinase_II/V-like_cat"/>
</dbReference>
<dbReference type="GO" id="GO:0005975">
    <property type="term" value="P:carbohydrate metabolic process"/>
    <property type="evidence" value="ECO:0007669"/>
    <property type="project" value="InterPro"/>
</dbReference>
<keyword evidence="5 6" id="KW-0326">Glycosidase</keyword>
<dbReference type="GO" id="GO:0008061">
    <property type="term" value="F:chitin binding"/>
    <property type="evidence" value="ECO:0007669"/>
    <property type="project" value="UniProtKB-KW"/>
</dbReference>
<dbReference type="PROSITE" id="PS50940">
    <property type="entry name" value="CHIT_BIND_II"/>
    <property type="match status" value="1"/>
</dbReference>
<feature type="signal peptide" evidence="7">
    <location>
        <begin position="1"/>
        <end position="20"/>
    </location>
</feature>